<gene>
    <name evidence="2" type="ORF">MJ923_07205</name>
</gene>
<dbReference type="Pfam" id="PF06938">
    <property type="entry name" value="DUF1285_N"/>
    <property type="match status" value="1"/>
</dbReference>
<dbReference type="InterPro" id="IPR023361">
    <property type="entry name" value="DUF1285_beta_roll_sf"/>
</dbReference>
<feature type="domain" description="DUF1285" evidence="1">
    <location>
        <begin position="37"/>
        <end position="84"/>
    </location>
</feature>
<sequence>MNSKDNENPEQVSAALSSLKDSRTQAVPALCSEQPLFSIDTHGQWQYLGEALPEKFARLFMSVLRRDGEHWALVTPMERVRVAVAHTPVVIVDFEPAEGGFRLISTLGHEYLVSASDIQLAEDGVLIALQNDLSASMGRACFYRFAETLVDD</sequence>
<dbReference type="AlphaFoldDB" id="A0AAJ1BG88"/>
<accession>A0AAJ1BG88</accession>
<comment type="caution">
    <text evidence="2">The sequence shown here is derived from an EMBL/GenBank/DDBJ whole genome shotgun (WGS) entry which is preliminary data.</text>
</comment>
<dbReference type="Proteomes" id="UP001297581">
    <property type="component" value="Unassembled WGS sequence"/>
</dbReference>
<evidence type="ECO:0000259" key="1">
    <source>
        <dbReference type="Pfam" id="PF06938"/>
    </source>
</evidence>
<keyword evidence="3" id="KW-1185">Reference proteome</keyword>
<dbReference type="InterPro" id="IPR048341">
    <property type="entry name" value="DUF1285_N"/>
</dbReference>
<evidence type="ECO:0000313" key="2">
    <source>
        <dbReference type="EMBL" id="MCH4294088.1"/>
    </source>
</evidence>
<dbReference type="RefSeq" id="WP_240590502.1">
    <property type="nucleotide sequence ID" value="NZ_JAKUDL010000002.1"/>
</dbReference>
<organism evidence="2 3">
    <name type="scientific">Shewanella zhuhaiensis</name>
    <dbReference type="NCBI Taxonomy" id="2919576"/>
    <lineage>
        <taxon>Bacteria</taxon>
        <taxon>Pseudomonadati</taxon>
        <taxon>Pseudomonadota</taxon>
        <taxon>Gammaproteobacteria</taxon>
        <taxon>Alteromonadales</taxon>
        <taxon>Shewanellaceae</taxon>
        <taxon>Shewanella</taxon>
    </lineage>
</organism>
<protein>
    <submittedName>
        <fullName evidence="2">DUF1285 domain-containing protein</fullName>
    </submittedName>
</protein>
<dbReference type="EMBL" id="JAKUDL010000002">
    <property type="protein sequence ID" value="MCH4294088.1"/>
    <property type="molecule type" value="Genomic_DNA"/>
</dbReference>
<dbReference type="Gene3D" id="2.30.270.10">
    <property type="entry name" value="duf1285 protein"/>
    <property type="match status" value="1"/>
</dbReference>
<reference evidence="2 3" key="1">
    <citation type="submission" date="2022-02" db="EMBL/GenBank/DDBJ databases">
        <title>The genome sequence of Shewanella sp. 3B26.</title>
        <authorList>
            <person name="Du J."/>
        </authorList>
    </citation>
    <scope>NUCLEOTIDE SEQUENCE [LARGE SCALE GENOMIC DNA]</scope>
    <source>
        <strain evidence="2 3">3B26</strain>
    </source>
</reference>
<evidence type="ECO:0000313" key="3">
    <source>
        <dbReference type="Proteomes" id="UP001297581"/>
    </source>
</evidence>
<name>A0AAJ1BG88_9GAMM</name>
<proteinExistence type="predicted"/>
<dbReference type="Gene3D" id="3.10.540.10">
    <property type="entry name" value="duf1285 like domain"/>
    <property type="match status" value="1"/>
</dbReference>